<protein>
    <submittedName>
        <fullName evidence="3">Peptide chain release factor-like protein</fullName>
    </submittedName>
</protein>
<dbReference type="InterPro" id="IPR050057">
    <property type="entry name" value="Prokaryotic/Mito_RF"/>
</dbReference>
<dbReference type="Proteomes" id="UP000809273">
    <property type="component" value="Unassembled WGS sequence"/>
</dbReference>
<dbReference type="SUPFAM" id="SSF75620">
    <property type="entry name" value="Release factor"/>
    <property type="match status" value="1"/>
</dbReference>
<comment type="similarity">
    <text evidence="1">Belongs to the prokaryotic/mitochondrial release factor family.</text>
</comment>
<gene>
    <name evidence="3" type="ORF">JW984_12225</name>
</gene>
<organism evidence="3 4">
    <name type="scientific">Candidatus Zymogenus saltonus</name>
    <dbReference type="NCBI Taxonomy" id="2844893"/>
    <lineage>
        <taxon>Bacteria</taxon>
        <taxon>Deltaproteobacteria</taxon>
        <taxon>Candidatus Zymogenia</taxon>
        <taxon>Candidatus Zymogeniales</taxon>
        <taxon>Candidatus Zymogenaceae</taxon>
        <taxon>Candidatus Zymogenus</taxon>
    </lineage>
</organism>
<evidence type="ECO:0000256" key="1">
    <source>
        <dbReference type="ARBA" id="ARBA00010835"/>
    </source>
</evidence>
<reference evidence="3" key="1">
    <citation type="journal article" date="2021" name="Environ. Microbiol.">
        <title>Genomic characterization of three novel Desulfobacterota classes expand the metabolic and phylogenetic diversity of the phylum.</title>
        <authorList>
            <person name="Murphy C.L."/>
            <person name="Biggerstaff J."/>
            <person name="Eichhorn A."/>
            <person name="Ewing E."/>
            <person name="Shahan R."/>
            <person name="Soriano D."/>
            <person name="Stewart S."/>
            <person name="VanMol K."/>
            <person name="Walker R."/>
            <person name="Walters P."/>
            <person name="Elshahed M.S."/>
            <person name="Youssef N.H."/>
        </authorList>
    </citation>
    <scope>NUCLEOTIDE SEQUENCE</scope>
    <source>
        <strain evidence="3">Zod_Metabat.24</strain>
    </source>
</reference>
<dbReference type="GO" id="GO:0003747">
    <property type="term" value="F:translation release factor activity"/>
    <property type="evidence" value="ECO:0007669"/>
    <property type="project" value="InterPro"/>
</dbReference>
<proteinExistence type="inferred from homology"/>
<evidence type="ECO:0000313" key="4">
    <source>
        <dbReference type="Proteomes" id="UP000809273"/>
    </source>
</evidence>
<evidence type="ECO:0000313" key="3">
    <source>
        <dbReference type="EMBL" id="MBN1573954.1"/>
    </source>
</evidence>
<evidence type="ECO:0000259" key="2">
    <source>
        <dbReference type="Pfam" id="PF00472"/>
    </source>
</evidence>
<reference evidence="3" key="2">
    <citation type="submission" date="2021-01" db="EMBL/GenBank/DDBJ databases">
        <authorList>
            <person name="Hahn C.R."/>
            <person name="Youssef N.H."/>
            <person name="Elshahed M."/>
        </authorList>
    </citation>
    <scope>NUCLEOTIDE SEQUENCE</scope>
    <source>
        <strain evidence="3">Zod_Metabat.24</strain>
    </source>
</reference>
<accession>A0A9D8KFY5</accession>
<dbReference type="InterPro" id="IPR045853">
    <property type="entry name" value="Pep_chain_release_fac_I_sf"/>
</dbReference>
<name>A0A9D8KFY5_9DELT</name>
<dbReference type="InterPro" id="IPR000352">
    <property type="entry name" value="Pep_chain_release_fac_I"/>
</dbReference>
<dbReference type="PANTHER" id="PTHR43804">
    <property type="entry name" value="LD18447P"/>
    <property type="match status" value="1"/>
</dbReference>
<comment type="caution">
    <text evidence="3">The sequence shown here is derived from an EMBL/GenBank/DDBJ whole genome shotgun (WGS) entry which is preliminary data.</text>
</comment>
<dbReference type="Pfam" id="PF00472">
    <property type="entry name" value="RF-1"/>
    <property type="match status" value="1"/>
</dbReference>
<dbReference type="PANTHER" id="PTHR43804:SF6">
    <property type="entry name" value="CLASS I PEPTIDE CHAIN RELEASE FACTOR"/>
    <property type="match status" value="1"/>
</dbReference>
<dbReference type="EMBL" id="JAFGIX010000060">
    <property type="protein sequence ID" value="MBN1573954.1"/>
    <property type="molecule type" value="Genomic_DNA"/>
</dbReference>
<dbReference type="Gene3D" id="3.30.160.20">
    <property type="match status" value="1"/>
</dbReference>
<dbReference type="AlphaFoldDB" id="A0A9D8KFY5"/>
<sequence length="108" mass="12581">MFRKKDIQVEYFRASGPGGQRRNKKDTAVRVTHLPTGIRAVGTESRYRSRNLRAALMRLGEKLDLRSRKTRPRLPTRTPRRAEERRLLGKRLIGEKKSMRGKVTAHED</sequence>
<feature type="domain" description="Prokaryotic-type class I peptide chain release factors" evidence="2">
    <location>
        <begin position="3"/>
        <end position="81"/>
    </location>
</feature>